<sequence length="133" mass="14736">MRTARAGYIERRYVSCRDDQAGTHNNTIKTGDQCWRSDNATLSMSGQGGEMVFETGKGWHLRNDNGSRIEKTTCTGNGDGDGDAECWKLIGTDGTQYFFGLNTLPGQVPATDAVRRRTGHNSHVAQRQGLRRR</sequence>
<protein>
    <submittedName>
        <fullName evidence="1">Uncharacterized protein</fullName>
    </submittedName>
</protein>
<evidence type="ECO:0000313" key="2">
    <source>
        <dbReference type="Proteomes" id="UP000587527"/>
    </source>
</evidence>
<dbReference type="EMBL" id="JACHMN010000002">
    <property type="protein sequence ID" value="MBB5868546.1"/>
    <property type="molecule type" value="Genomic_DNA"/>
</dbReference>
<dbReference type="RefSeq" id="WP_184834573.1">
    <property type="nucleotide sequence ID" value="NZ_JACHMN010000002.1"/>
</dbReference>
<accession>A0A841BMQ5</accession>
<dbReference type="AlphaFoldDB" id="A0A841BMQ5"/>
<evidence type="ECO:0000313" key="1">
    <source>
        <dbReference type="EMBL" id="MBB5868546.1"/>
    </source>
</evidence>
<keyword evidence="2" id="KW-1185">Reference proteome</keyword>
<name>A0A841BMQ5_9ACTN</name>
<gene>
    <name evidence="1" type="ORF">F4553_001925</name>
</gene>
<dbReference type="Proteomes" id="UP000587527">
    <property type="component" value="Unassembled WGS sequence"/>
</dbReference>
<reference evidence="1 2" key="1">
    <citation type="submission" date="2020-08" db="EMBL/GenBank/DDBJ databases">
        <title>Sequencing the genomes of 1000 actinobacteria strains.</title>
        <authorList>
            <person name="Klenk H.-P."/>
        </authorList>
    </citation>
    <scope>NUCLEOTIDE SEQUENCE [LARGE SCALE GENOMIC DNA]</scope>
    <source>
        <strain evidence="1 2">DSM 45362</strain>
    </source>
</reference>
<comment type="caution">
    <text evidence="1">The sequence shown here is derived from an EMBL/GenBank/DDBJ whole genome shotgun (WGS) entry which is preliminary data.</text>
</comment>
<proteinExistence type="predicted"/>
<organism evidence="1 2">
    <name type="scientific">Allocatelliglobosispora scoriae</name>
    <dbReference type="NCBI Taxonomy" id="643052"/>
    <lineage>
        <taxon>Bacteria</taxon>
        <taxon>Bacillati</taxon>
        <taxon>Actinomycetota</taxon>
        <taxon>Actinomycetes</taxon>
        <taxon>Micromonosporales</taxon>
        <taxon>Micromonosporaceae</taxon>
        <taxon>Allocatelliglobosispora</taxon>
    </lineage>
</organism>